<dbReference type="Gene3D" id="3.30.70.1240">
    <property type="entry name" value="DOPA-like domains"/>
    <property type="match status" value="1"/>
</dbReference>
<dbReference type="AlphaFoldDB" id="A0A9P5XLN0"/>
<evidence type="ECO:0000313" key="2">
    <source>
        <dbReference type="Proteomes" id="UP000807342"/>
    </source>
</evidence>
<organism evidence="1 2">
    <name type="scientific">Macrolepiota fuliginosa MF-IS2</name>
    <dbReference type="NCBI Taxonomy" id="1400762"/>
    <lineage>
        <taxon>Eukaryota</taxon>
        <taxon>Fungi</taxon>
        <taxon>Dikarya</taxon>
        <taxon>Basidiomycota</taxon>
        <taxon>Agaricomycotina</taxon>
        <taxon>Agaricomycetes</taxon>
        <taxon>Agaricomycetidae</taxon>
        <taxon>Agaricales</taxon>
        <taxon>Agaricineae</taxon>
        <taxon>Agaricaceae</taxon>
        <taxon>Macrolepiota</taxon>
    </lineage>
</organism>
<dbReference type="PANTHER" id="PTHR36423">
    <property type="entry name" value="AFR070WP"/>
    <property type="match status" value="1"/>
</dbReference>
<dbReference type="Pfam" id="PF08883">
    <property type="entry name" value="DOPA_dioxygen"/>
    <property type="match status" value="1"/>
</dbReference>
<protein>
    <submittedName>
        <fullName evidence="1">DOPA 4,5-dioxygenase</fullName>
    </submittedName>
</protein>
<keyword evidence="2" id="KW-1185">Reference proteome</keyword>
<dbReference type="OrthoDB" id="9970095at2759"/>
<name>A0A9P5XLN0_9AGAR</name>
<evidence type="ECO:0000313" key="1">
    <source>
        <dbReference type="EMBL" id="KAF9453678.1"/>
    </source>
</evidence>
<dbReference type="PANTHER" id="PTHR36423:SF2">
    <property type="entry name" value="AFR070WP"/>
    <property type="match status" value="1"/>
</dbReference>
<sequence>MSRVSWHPEPQSDLKTVLETEIKEWHFHIYFHQNNDEEHQAALKLRDTVLRLRRDGAFVAVPLFRVNMDPMGPHPVGSYEVWCPAETFSAVFSYMCLNRGNLSVLIHPLTREHRRDHEHRIAWLGQPYALDLSKLPVYTEELPLQYAALRLGYSAPESLSIEDRLKIGNNIETILSADKDAAKAPPRDSSYGA</sequence>
<dbReference type="InterPro" id="IPR014980">
    <property type="entry name" value="DOPA_dioxygen"/>
</dbReference>
<gene>
    <name evidence="1" type="ORF">P691DRAFT_581285</name>
</gene>
<comment type="caution">
    <text evidence="1">The sequence shown here is derived from an EMBL/GenBank/DDBJ whole genome shotgun (WGS) entry which is preliminary data.</text>
</comment>
<dbReference type="InterPro" id="IPR023389">
    <property type="entry name" value="DOPA-like_sf"/>
</dbReference>
<proteinExistence type="predicted"/>
<dbReference type="SUPFAM" id="SSF143410">
    <property type="entry name" value="DOPA-like"/>
    <property type="match status" value="1"/>
</dbReference>
<dbReference type="EMBL" id="MU151059">
    <property type="protein sequence ID" value="KAF9453678.1"/>
    <property type="molecule type" value="Genomic_DNA"/>
</dbReference>
<accession>A0A9P5XLN0</accession>
<reference evidence="1" key="1">
    <citation type="submission" date="2020-11" db="EMBL/GenBank/DDBJ databases">
        <authorList>
            <consortium name="DOE Joint Genome Institute"/>
            <person name="Ahrendt S."/>
            <person name="Riley R."/>
            <person name="Andreopoulos W."/>
            <person name="Labutti K."/>
            <person name="Pangilinan J."/>
            <person name="Ruiz-Duenas F.J."/>
            <person name="Barrasa J.M."/>
            <person name="Sanchez-Garcia M."/>
            <person name="Camarero S."/>
            <person name="Miyauchi S."/>
            <person name="Serrano A."/>
            <person name="Linde D."/>
            <person name="Babiker R."/>
            <person name="Drula E."/>
            <person name="Ayuso-Fernandez I."/>
            <person name="Pacheco R."/>
            <person name="Padilla G."/>
            <person name="Ferreira P."/>
            <person name="Barriuso J."/>
            <person name="Kellner H."/>
            <person name="Castanera R."/>
            <person name="Alfaro M."/>
            <person name="Ramirez L."/>
            <person name="Pisabarro A.G."/>
            <person name="Kuo A."/>
            <person name="Tritt A."/>
            <person name="Lipzen A."/>
            <person name="He G."/>
            <person name="Yan M."/>
            <person name="Ng V."/>
            <person name="Cullen D."/>
            <person name="Martin F."/>
            <person name="Rosso M.-N."/>
            <person name="Henrissat B."/>
            <person name="Hibbett D."/>
            <person name="Martinez A.T."/>
            <person name="Grigoriev I.V."/>
        </authorList>
    </citation>
    <scope>NUCLEOTIDE SEQUENCE</scope>
    <source>
        <strain evidence="1">MF-IS2</strain>
    </source>
</reference>
<dbReference type="Proteomes" id="UP000807342">
    <property type="component" value="Unassembled WGS sequence"/>
</dbReference>